<gene>
    <name evidence="1" type="ORF">P9901_23</name>
</gene>
<sequence length="39" mass="4588">MKQTKNFPQNVAARMRGKPLTYLYYTIVTIFRQIKKAPA</sequence>
<accession>A0A286QT72</accession>
<evidence type="ECO:0000313" key="2">
    <source>
        <dbReference type="Proteomes" id="UP000226199"/>
    </source>
</evidence>
<protein>
    <submittedName>
        <fullName evidence="1">Uncharacterized protein</fullName>
    </submittedName>
</protein>
<proteinExistence type="predicted"/>
<name>A0A286QT72_9CAUD</name>
<reference evidence="1 2" key="1">
    <citation type="journal article" date="2017" name="Front. Microbiol.">
        <title>Global Survey and Genome Exploration of Bacteriophages Infecting the Lactic Acid Bacterium Streptococcus thermophilus.</title>
        <authorList>
            <person name="McDonnell B."/>
            <person name="Mahony J."/>
            <person name="Hanemaaijer L."/>
            <person name="Neve H."/>
            <person name="Noben J.-P."/>
            <person name="Lugli G.A."/>
            <person name="Ventura M."/>
            <person name="Kouwen T.R."/>
            <person name="van Sinderen D."/>
        </authorList>
    </citation>
    <scope>NUCLEOTIDE SEQUENCE [LARGE SCALE GENOMIC DNA]</scope>
</reference>
<evidence type="ECO:0000313" key="1">
    <source>
        <dbReference type="EMBL" id="ARU14716.1"/>
    </source>
</evidence>
<keyword evidence="2" id="KW-1185">Reference proteome</keyword>
<organism evidence="1 2">
    <name type="scientific">Streptococcus phage P9901</name>
    <dbReference type="NCBI Taxonomy" id="1971447"/>
    <lineage>
        <taxon>Viruses</taxon>
        <taxon>Duplodnaviria</taxon>
        <taxon>Heunggongvirae</taxon>
        <taxon>Uroviricota</taxon>
        <taxon>Caudoviricetes</taxon>
        <taxon>Aliceevansviridae</taxon>
        <taxon>Moineauvirus</taxon>
        <taxon>Moineauvirus P9901</taxon>
    </lineage>
</organism>
<dbReference type="EMBL" id="KY705288">
    <property type="protein sequence ID" value="ARU14716.1"/>
    <property type="molecule type" value="Genomic_DNA"/>
</dbReference>
<dbReference type="Proteomes" id="UP000226199">
    <property type="component" value="Segment"/>
</dbReference>